<dbReference type="EMBL" id="GBXM01024505">
    <property type="protein sequence ID" value="JAH84072.1"/>
    <property type="molecule type" value="Transcribed_RNA"/>
</dbReference>
<organism evidence="1">
    <name type="scientific">Anguilla anguilla</name>
    <name type="common">European freshwater eel</name>
    <name type="synonym">Muraena anguilla</name>
    <dbReference type="NCBI Taxonomy" id="7936"/>
    <lineage>
        <taxon>Eukaryota</taxon>
        <taxon>Metazoa</taxon>
        <taxon>Chordata</taxon>
        <taxon>Craniata</taxon>
        <taxon>Vertebrata</taxon>
        <taxon>Euteleostomi</taxon>
        <taxon>Actinopterygii</taxon>
        <taxon>Neopterygii</taxon>
        <taxon>Teleostei</taxon>
        <taxon>Anguilliformes</taxon>
        <taxon>Anguillidae</taxon>
        <taxon>Anguilla</taxon>
    </lineage>
</organism>
<accession>A0A0E9W127</accession>
<evidence type="ECO:0000313" key="1">
    <source>
        <dbReference type="EMBL" id="JAH84072.1"/>
    </source>
</evidence>
<reference evidence="1" key="1">
    <citation type="submission" date="2014-11" db="EMBL/GenBank/DDBJ databases">
        <authorList>
            <person name="Amaro Gonzalez C."/>
        </authorList>
    </citation>
    <scope>NUCLEOTIDE SEQUENCE</scope>
</reference>
<sequence>MVGCGFQHQIPKQRVYFSLYTAKICLS</sequence>
<name>A0A0E9W127_ANGAN</name>
<protein>
    <submittedName>
        <fullName evidence="1">Uncharacterized protein</fullName>
    </submittedName>
</protein>
<dbReference type="AlphaFoldDB" id="A0A0E9W127"/>
<reference evidence="1" key="2">
    <citation type="journal article" date="2015" name="Fish Shellfish Immunol.">
        <title>Early steps in the European eel (Anguilla anguilla)-Vibrio vulnificus interaction in the gills: Role of the RtxA13 toxin.</title>
        <authorList>
            <person name="Callol A."/>
            <person name="Pajuelo D."/>
            <person name="Ebbesson L."/>
            <person name="Teles M."/>
            <person name="MacKenzie S."/>
            <person name="Amaro C."/>
        </authorList>
    </citation>
    <scope>NUCLEOTIDE SEQUENCE</scope>
</reference>
<dbReference type="EMBL" id="GBXM01055328">
    <property type="protein sequence ID" value="JAH53249.1"/>
    <property type="molecule type" value="Transcribed_RNA"/>
</dbReference>
<proteinExistence type="predicted"/>